<feature type="domain" description="Enoyl reductase (ER)" evidence="3">
    <location>
        <begin position="10"/>
        <end position="319"/>
    </location>
</feature>
<dbReference type="InterPro" id="IPR036291">
    <property type="entry name" value="NAD(P)-bd_dom_sf"/>
</dbReference>
<evidence type="ECO:0000256" key="1">
    <source>
        <dbReference type="ARBA" id="ARBA00022857"/>
    </source>
</evidence>
<dbReference type="GO" id="GO:0003960">
    <property type="term" value="F:quinone reductase (NADPH) activity"/>
    <property type="evidence" value="ECO:0007669"/>
    <property type="project" value="InterPro"/>
</dbReference>
<dbReference type="InterPro" id="IPR013149">
    <property type="entry name" value="ADH-like_C"/>
</dbReference>
<dbReference type="SUPFAM" id="SSF51735">
    <property type="entry name" value="NAD(P)-binding Rossmann-fold domains"/>
    <property type="match status" value="1"/>
</dbReference>
<dbReference type="InterPro" id="IPR047618">
    <property type="entry name" value="QOR-like"/>
</dbReference>
<sequence>MHAIVIDRFGGPEVAVWTETDRPTPAPTQVLVQVNVSGLNFMDAHQLGGGTPIQAPFVAGVEGVGVIVEVGADVSDLKVGQRVGWHSGGQGSFAEFTAVEAGRAIPIPDEVDDETATALLLQGTTAHYLATDAYAVQDGDPVIVHAAAGGVGVLLTQVAKLRGGTVIGTVSTEEKAEVARAAGADHVLFYDGFSDRARELTGGEGVAAVYDSVGADTFDGGLAALRERGRLVVYGGASGPVPPLDLSRLTFGGSLSVTSTMVVHFTRTTEELRRRAADLFAWVASGELTVNIGARYPVSEAGAAIAAIKSRNSTGKVLLTH</sequence>
<protein>
    <submittedName>
        <fullName evidence="4">Quinone oxidoreductase</fullName>
    </submittedName>
</protein>
<dbReference type="Gene3D" id="3.40.50.720">
    <property type="entry name" value="NAD(P)-binding Rossmann-like Domain"/>
    <property type="match status" value="1"/>
</dbReference>
<accession>A0AA97FHT6</accession>
<dbReference type="InterPro" id="IPR013154">
    <property type="entry name" value="ADH-like_N"/>
</dbReference>
<dbReference type="Proteomes" id="UP001305498">
    <property type="component" value="Chromosome"/>
</dbReference>
<proteinExistence type="predicted"/>
<dbReference type="PANTHER" id="PTHR48106:SF13">
    <property type="entry name" value="QUINONE OXIDOREDUCTASE-RELATED"/>
    <property type="match status" value="1"/>
</dbReference>
<organism evidence="4 5">
    <name type="scientific">Microbacterium betulae</name>
    <dbReference type="NCBI Taxonomy" id="2981139"/>
    <lineage>
        <taxon>Bacteria</taxon>
        <taxon>Bacillati</taxon>
        <taxon>Actinomycetota</taxon>
        <taxon>Actinomycetes</taxon>
        <taxon>Micrococcales</taxon>
        <taxon>Microbacteriaceae</taxon>
        <taxon>Microbacterium</taxon>
    </lineage>
</organism>
<dbReference type="KEGG" id="mbet:N8K70_15790"/>
<dbReference type="EMBL" id="CP118157">
    <property type="protein sequence ID" value="WOF22834.1"/>
    <property type="molecule type" value="Genomic_DNA"/>
</dbReference>
<evidence type="ECO:0000313" key="4">
    <source>
        <dbReference type="EMBL" id="WOF22834.1"/>
    </source>
</evidence>
<dbReference type="InterPro" id="IPR020843">
    <property type="entry name" value="ER"/>
</dbReference>
<keyword evidence="5" id="KW-1185">Reference proteome</keyword>
<dbReference type="CDD" id="cd05286">
    <property type="entry name" value="QOR2"/>
    <property type="match status" value="1"/>
</dbReference>
<keyword evidence="2" id="KW-0560">Oxidoreductase</keyword>
<name>A0AA97FHT6_9MICO</name>
<dbReference type="PANTHER" id="PTHR48106">
    <property type="entry name" value="QUINONE OXIDOREDUCTASE PIG3-RELATED"/>
    <property type="match status" value="1"/>
</dbReference>
<dbReference type="GO" id="GO:0005829">
    <property type="term" value="C:cytosol"/>
    <property type="evidence" value="ECO:0007669"/>
    <property type="project" value="TreeGrafter"/>
</dbReference>
<evidence type="ECO:0000313" key="5">
    <source>
        <dbReference type="Proteomes" id="UP001305498"/>
    </source>
</evidence>
<dbReference type="SUPFAM" id="SSF50129">
    <property type="entry name" value="GroES-like"/>
    <property type="match status" value="1"/>
</dbReference>
<dbReference type="Gene3D" id="3.90.180.10">
    <property type="entry name" value="Medium-chain alcohol dehydrogenases, catalytic domain"/>
    <property type="match status" value="1"/>
</dbReference>
<dbReference type="RefSeq" id="WP_317139305.1">
    <property type="nucleotide sequence ID" value="NZ_CP118157.1"/>
</dbReference>
<dbReference type="Pfam" id="PF00107">
    <property type="entry name" value="ADH_zinc_N"/>
    <property type="match status" value="1"/>
</dbReference>
<keyword evidence="1" id="KW-0521">NADP</keyword>
<reference evidence="4 5" key="1">
    <citation type="submission" date="2023-02" db="EMBL/GenBank/DDBJ databases">
        <title>Microbacterium betulae sp. nov., isolated from birch wood.</title>
        <authorList>
            <person name="Pasciak M."/>
            <person name="Pawlik K.J."/>
            <person name="Martynowski D."/>
            <person name="Laczmanski L."/>
            <person name="Ciekot J."/>
            <person name="Szponar B."/>
            <person name="Wojcik-Fatla A."/>
            <person name="Mackiewicz B."/>
            <person name="Farian E."/>
            <person name="Cholewa G."/>
            <person name="Cholewa A."/>
            <person name="Dutkiewicz J."/>
        </authorList>
    </citation>
    <scope>NUCLEOTIDE SEQUENCE [LARGE SCALE GENOMIC DNA]</scope>
    <source>
        <strain evidence="4 5">AB</strain>
    </source>
</reference>
<dbReference type="InterPro" id="IPR011032">
    <property type="entry name" value="GroES-like_sf"/>
</dbReference>
<evidence type="ECO:0000256" key="2">
    <source>
        <dbReference type="ARBA" id="ARBA00023002"/>
    </source>
</evidence>
<dbReference type="Pfam" id="PF08240">
    <property type="entry name" value="ADH_N"/>
    <property type="match status" value="1"/>
</dbReference>
<dbReference type="GO" id="GO:0035925">
    <property type="term" value="F:mRNA 3'-UTR AU-rich region binding"/>
    <property type="evidence" value="ECO:0007669"/>
    <property type="project" value="TreeGrafter"/>
</dbReference>
<evidence type="ECO:0000259" key="3">
    <source>
        <dbReference type="SMART" id="SM00829"/>
    </source>
</evidence>
<dbReference type="SMART" id="SM00829">
    <property type="entry name" value="PKS_ER"/>
    <property type="match status" value="1"/>
</dbReference>
<dbReference type="GO" id="GO:0070402">
    <property type="term" value="F:NADPH binding"/>
    <property type="evidence" value="ECO:0007669"/>
    <property type="project" value="TreeGrafter"/>
</dbReference>
<dbReference type="AlphaFoldDB" id="A0AA97FHT6"/>
<gene>
    <name evidence="4" type="ORF">N8K70_15790</name>
</gene>